<keyword evidence="14 21" id="KW-0067">ATP-binding</keyword>
<dbReference type="Pfam" id="PF13855">
    <property type="entry name" value="LRR_8"/>
    <property type="match status" value="1"/>
</dbReference>
<dbReference type="InterPro" id="IPR001611">
    <property type="entry name" value="Leu-rich_rpt"/>
</dbReference>
<evidence type="ECO:0000256" key="23">
    <source>
        <dbReference type="SAM" id="SignalP"/>
    </source>
</evidence>
<comment type="catalytic activity">
    <reaction evidence="19">
        <text>L-threonyl-[protein] + ATP = O-phospho-L-threonyl-[protein] + ADP + H(+)</text>
        <dbReference type="Rhea" id="RHEA:46608"/>
        <dbReference type="Rhea" id="RHEA-COMP:11060"/>
        <dbReference type="Rhea" id="RHEA-COMP:11605"/>
        <dbReference type="ChEBI" id="CHEBI:15378"/>
        <dbReference type="ChEBI" id="CHEBI:30013"/>
        <dbReference type="ChEBI" id="CHEBI:30616"/>
        <dbReference type="ChEBI" id="CHEBI:61977"/>
        <dbReference type="ChEBI" id="CHEBI:456216"/>
        <dbReference type="EC" id="2.7.11.1"/>
    </reaction>
</comment>
<feature type="chain" id="PRO_5035165779" description="non-specific serine/threonine protein kinase" evidence="23">
    <location>
        <begin position="28"/>
        <end position="1106"/>
    </location>
</feature>
<keyword evidence="10 23" id="KW-0732">Signal</keyword>
<organism evidence="25 26">
    <name type="scientific">Zizania palustris</name>
    <name type="common">Northern wild rice</name>
    <dbReference type="NCBI Taxonomy" id="103762"/>
    <lineage>
        <taxon>Eukaryota</taxon>
        <taxon>Viridiplantae</taxon>
        <taxon>Streptophyta</taxon>
        <taxon>Embryophyta</taxon>
        <taxon>Tracheophyta</taxon>
        <taxon>Spermatophyta</taxon>
        <taxon>Magnoliopsida</taxon>
        <taxon>Liliopsida</taxon>
        <taxon>Poales</taxon>
        <taxon>Poaceae</taxon>
        <taxon>BOP clade</taxon>
        <taxon>Oryzoideae</taxon>
        <taxon>Oryzeae</taxon>
        <taxon>Zizaniinae</taxon>
        <taxon>Zizania</taxon>
    </lineage>
</organism>
<comment type="catalytic activity">
    <reaction evidence="20">
        <text>L-seryl-[protein] + ATP = O-phospho-L-seryl-[protein] + ADP + H(+)</text>
        <dbReference type="Rhea" id="RHEA:17989"/>
        <dbReference type="Rhea" id="RHEA-COMP:9863"/>
        <dbReference type="Rhea" id="RHEA-COMP:11604"/>
        <dbReference type="ChEBI" id="CHEBI:15378"/>
        <dbReference type="ChEBI" id="CHEBI:29999"/>
        <dbReference type="ChEBI" id="CHEBI:30616"/>
        <dbReference type="ChEBI" id="CHEBI:83421"/>
        <dbReference type="ChEBI" id="CHEBI:456216"/>
        <dbReference type="EC" id="2.7.11.1"/>
    </reaction>
</comment>
<dbReference type="FunFam" id="3.80.10.10:FF:000317">
    <property type="entry name" value="Inactive leucine-rich repeat receptor-like protein kinase"/>
    <property type="match status" value="1"/>
</dbReference>
<dbReference type="InterPro" id="IPR008271">
    <property type="entry name" value="Ser/Thr_kinase_AS"/>
</dbReference>
<evidence type="ECO:0000256" key="7">
    <source>
        <dbReference type="ARBA" id="ARBA00022614"/>
    </source>
</evidence>
<dbReference type="Pfam" id="PF08263">
    <property type="entry name" value="LRRNT_2"/>
    <property type="match status" value="1"/>
</dbReference>
<feature type="signal peptide" evidence="23">
    <location>
        <begin position="1"/>
        <end position="27"/>
    </location>
</feature>
<dbReference type="Proteomes" id="UP000729402">
    <property type="component" value="Unassembled WGS sequence"/>
</dbReference>
<keyword evidence="6" id="KW-0597">Phosphoprotein</keyword>
<evidence type="ECO:0000256" key="21">
    <source>
        <dbReference type="PROSITE-ProRule" id="PRU10141"/>
    </source>
</evidence>
<dbReference type="EC" id="2.7.11.1" evidence="3"/>
<gene>
    <name evidence="25" type="ORF">GUJ93_ZPchr0003g17197</name>
</gene>
<dbReference type="PANTHER" id="PTHR48056">
    <property type="entry name" value="LRR RECEPTOR-LIKE SERINE/THREONINE-PROTEIN KINASE-RELATED"/>
    <property type="match status" value="1"/>
</dbReference>
<comment type="subcellular location">
    <subcellularLocation>
        <location evidence="1">Cell membrane</location>
        <topology evidence="1">Single-pass type I membrane protein</topology>
    </subcellularLocation>
</comment>
<keyword evidence="9 22" id="KW-0812">Transmembrane</keyword>
<evidence type="ECO:0000256" key="15">
    <source>
        <dbReference type="ARBA" id="ARBA00022989"/>
    </source>
</evidence>
<dbReference type="FunFam" id="1.10.510.10:FF:000358">
    <property type="entry name" value="Putative leucine-rich repeat receptor-like serine/threonine-protein kinase"/>
    <property type="match status" value="1"/>
</dbReference>
<evidence type="ECO:0000256" key="9">
    <source>
        <dbReference type="ARBA" id="ARBA00022692"/>
    </source>
</evidence>
<dbReference type="Pfam" id="PF07714">
    <property type="entry name" value="PK_Tyr_Ser-Thr"/>
    <property type="match status" value="1"/>
</dbReference>
<dbReference type="SMART" id="SM00369">
    <property type="entry name" value="LRR_TYP"/>
    <property type="match status" value="9"/>
</dbReference>
<keyword evidence="5" id="KW-0723">Serine/threonine-protein kinase</keyword>
<keyword evidence="12 21" id="KW-0547">Nucleotide-binding</keyword>
<evidence type="ECO:0000256" key="22">
    <source>
        <dbReference type="SAM" id="Phobius"/>
    </source>
</evidence>
<evidence type="ECO:0000256" key="14">
    <source>
        <dbReference type="ARBA" id="ARBA00022840"/>
    </source>
</evidence>
<dbReference type="InterPro" id="IPR013210">
    <property type="entry name" value="LRR_N_plant-typ"/>
</dbReference>
<dbReference type="FunFam" id="3.80.10.10:FF:000383">
    <property type="entry name" value="Leucine-rich repeat receptor protein kinase EMS1"/>
    <property type="match status" value="1"/>
</dbReference>
<evidence type="ECO:0000256" key="19">
    <source>
        <dbReference type="ARBA" id="ARBA00047899"/>
    </source>
</evidence>
<evidence type="ECO:0000256" key="16">
    <source>
        <dbReference type="ARBA" id="ARBA00023136"/>
    </source>
</evidence>
<feature type="transmembrane region" description="Helical" evidence="22">
    <location>
        <begin position="746"/>
        <end position="765"/>
    </location>
</feature>
<dbReference type="InterPro" id="IPR050647">
    <property type="entry name" value="Plant_LRR-RLKs"/>
</dbReference>
<dbReference type="OrthoDB" id="676979at2759"/>
<sequence>MAHGLRACIGAAVLWITALSSAVAAAAAPTSNGSDVTDLAALLVFKARLFDPDNILASNWTPGTPLCTWVGVSCSRRRQRVTAVELPNVRLRGELSPHIGNLSFLSVLNLSNTGLTGSIPPDIGRLPRLRLLALGYNALSGGIPATIGNLTSLQLLHIASNQLSGPIPAELQGLHSIGSMILNTNLLTGSIPSSLFNSTLVLNHLSIGNNSLSGAIPSSIGSLPMLQLLNLQVNRLTGPVPPGLFNMSTLRAVSLALNGLSGTIPGNTSFSLPAMEWFSVDANKFSGQIPQGFANSPHLKVFSLLDNLFEGALPPWLGRSTNLAKLSLGGNRIDAGPILPALMNHTMLTSLDLNSCNLTGGIPAEIGLLGQLSELHLAMNQLTGLIPASLGNLSAVLHLDLSANQLDGSVPATVGDINSLEAFIIWGNQLQGDLEFLSTLSNCTRLSILQIGENNFTGELTAHVVNLPRTLRVFVGDGNKVSGGLPPAISNITSLEILSFAENQLHGAIPESIMEMENLQWIELSENHLSGPIPSNIGMLRNVQRLFLGSNELSGSIPKGISNITKLEYLTLPDNQLSSTVPPNLFHLDRLIKLDLSQNSLTGALPVDIGRLKQVYVMDVSANRFTGSLPDSIGQLQMVDYLNLSVNSFDDQIPDSFRGLTSLQTLDLSHNSISGTIPKYLADFTVLGSLDLSFNKLQGQIPQGGVFSNITLLSLEGNPGLCGNPRLGFPPCQTTSARRNGRLLKYWLPALVIAVAACCGLCVAARKNSKKRKSACTGVAVDEVISRQLVSYHELVRATDDFSDDNMLGSGSFGRVFKGQLSSGLVVAIKVIHQHLEHAMRSFDTECRVLRMARHRNLIRILNTCSNLDFRALVLEYMPNGSLEALLHSQGDSSTPFGFLERLDTMLDVSMAMEYLHHEHREVVLHCDLKPSNVLFDDDMTAHVADFGIARLLLGDDNSMISMTMPGTVGYMAPEYGALGKASRKSDVFSYGIMLLEVFTGKRPTDAMFVGELNIRQWVRQAFPAELVSVVDSQLLLQDGSSSTTTSNPHGHGFLVPVFELGLLCSADSPEQRMAMNDVVVALNKIKKDYVRSTATAGSASSAHQQ</sequence>
<comment type="similarity">
    <text evidence="2">Belongs to the protein kinase superfamily. Ser/Thr protein kinase family.</text>
</comment>
<evidence type="ECO:0000313" key="26">
    <source>
        <dbReference type="Proteomes" id="UP000729402"/>
    </source>
</evidence>
<keyword evidence="11" id="KW-0677">Repeat</keyword>
<name>A0A8J5RYU3_ZIZPA</name>
<dbReference type="AlphaFoldDB" id="A0A8J5RYU3"/>
<dbReference type="GO" id="GO:0004674">
    <property type="term" value="F:protein serine/threonine kinase activity"/>
    <property type="evidence" value="ECO:0007669"/>
    <property type="project" value="UniProtKB-KW"/>
</dbReference>
<dbReference type="PROSITE" id="PS00108">
    <property type="entry name" value="PROTEIN_KINASE_ST"/>
    <property type="match status" value="1"/>
</dbReference>
<dbReference type="GO" id="GO:0005524">
    <property type="term" value="F:ATP binding"/>
    <property type="evidence" value="ECO:0007669"/>
    <property type="project" value="UniProtKB-UniRule"/>
</dbReference>
<dbReference type="SMART" id="SM00220">
    <property type="entry name" value="S_TKc"/>
    <property type="match status" value="1"/>
</dbReference>
<keyword evidence="13" id="KW-0418">Kinase</keyword>
<reference evidence="25" key="2">
    <citation type="submission" date="2021-02" db="EMBL/GenBank/DDBJ databases">
        <authorList>
            <person name="Kimball J.A."/>
            <person name="Haas M.W."/>
            <person name="Macchietto M."/>
            <person name="Kono T."/>
            <person name="Duquette J."/>
            <person name="Shao M."/>
        </authorList>
    </citation>
    <scope>NUCLEOTIDE SEQUENCE</scope>
    <source>
        <tissue evidence="25">Fresh leaf tissue</tissue>
    </source>
</reference>
<dbReference type="GO" id="GO:0005886">
    <property type="term" value="C:plasma membrane"/>
    <property type="evidence" value="ECO:0007669"/>
    <property type="project" value="UniProtKB-SubCell"/>
</dbReference>
<evidence type="ECO:0000256" key="17">
    <source>
        <dbReference type="ARBA" id="ARBA00023170"/>
    </source>
</evidence>
<keyword evidence="15 22" id="KW-1133">Transmembrane helix</keyword>
<keyword evidence="18" id="KW-0325">Glycoprotein</keyword>
<evidence type="ECO:0000256" key="10">
    <source>
        <dbReference type="ARBA" id="ARBA00022729"/>
    </source>
</evidence>
<evidence type="ECO:0000256" key="5">
    <source>
        <dbReference type="ARBA" id="ARBA00022527"/>
    </source>
</evidence>
<evidence type="ECO:0000256" key="18">
    <source>
        <dbReference type="ARBA" id="ARBA00023180"/>
    </source>
</evidence>
<proteinExistence type="inferred from homology"/>
<dbReference type="FunFam" id="3.80.10.10:FF:000101">
    <property type="entry name" value="LRR receptor-like serine/threonine-protein kinase ERECTA"/>
    <property type="match status" value="1"/>
</dbReference>
<dbReference type="InterPro" id="IPR003591">
    <property type="entry name" value="Leu-rich_rpt_typical-subtyp"/>
</dbReference>
<feature type="binding site" evidence="21">
    <location>
        <position position="830"/>
    </location>
    <ligand>
        <name>ATP</name>
        <dbReference type="ChEBI" id="CHEBI:30616"/>
    </ligand>
</feature>
<keyword evidence="17" id="KW-0675">Receptor</keyword>
<comment type="caution">
    <text evidence="25">The sequence shown here is derived from an EMBL/GenBank/DDBJ whole genome shotgun (WGS) entry which is preliminary data.</text>
</comment>
<evidence type="ECO:0000256" key="1">
    <source>
        <dbReference type="ARBA" id="ARBA00004251"/>
    </source>
</evidence>
<dbReference type="PROSITE" id="PS00107">
    <property type="entry name" value="PROTEIN_KINASE_ATP"/>
    <property type="match status" value="1"/>
</dbReference>
<dbReference type="InterPro" id="IPR017441">
    <property type="entry name" value="Protein_kinase_ATP_BS"/>
</dbReference>
<dbReference type="FunFam" id="3.80.10.10:FF:000470">
    <property type="entry name" value="LRR receptor-like serine/threonine-protein kinase RPK2"/>
    <property type="match status" value="1"/>
</dbReference>
<keyword evidence="8" id="KW-0808">Transferase</keyword>
<feature type="domain" description="Protein kinase" evidence="24">
    <location>
        <begin position="802"/>
        <end position="1055"/>
    </location>
</feature>
<dbReference type="Pfam" id="PF00560">
    <property type="entry name" value="LRR_1"/>
    <property type="match status" value="7"/>
</dbReference>
<evidence type="ECO:0000256" key="4">
    <source>
        <dbReference type="ARBA" id="ARBA00022475"/>
    </source>
</evidence>
<evidence type="ECO:0000256" key="20">
    <source>
        <dbReference type="ARBA" id="ARBA00048679"/>
    </source>
</evidence>
<dbReference type="GO" id="GO:0033612">
    <property type="term" value="F:receptor serine/threonine kinase binding"/>
    <property type="evidence" value="ECO:0007669"/>
    <property type="project" value="TreeGrafter"/>
</dbReference>
<evidence type="ECO:0000256" key="6">
    <source>
        <dbReference type="ARBA" id="ARBA00022553"/>
    </source>
</evidence>
<evidence type="ECO:0000256" key="13">
    <source>
        <dbReference type="ARBA" id="ARBA00022777"/>
    </source>
</evidence>
<dbReference type="InterPro" id="IPR001245">
    <property type="entry name" value="Ser-Thr/Tyr_kinase_cat_dom"/>
</dbReference>
<evidence type="ECO:0000256" key="11">
    <source>
        <dbReference type="ARBA" id="ARBA00022737"/>
    </source>
</evidence>
<keyword evidence="7" id="KW-0433">Leucine-rich repeat</keyword>
<dbReference type="FunFam" id="3.30.200.20:FF:000661">
    <property type="entry name" value="Serine-threonine protein kinase plant-type"/>
    <property type="match status" value="1"/>
</dbReference>
<keyword evidence="26" id="KW-1185">Reference proteome</keyword>
<evidence type="ECO:0000313" key="25">
    <source>
        <dbReference type="EMBL" id="KAG8063131.1"/>
    </source>
</evidence>
<evidence type="ECO:0000256" key="8">
    <source>
        <dbReference type="ARBA" id="ARBA00022679"/>
    </source>
</evidence>
<evidence type="ECO:0000256" key="3">
    <source>
        <dbReference type="ARBA" id="ARBA00012513"/>
    </source>
</evidence>
<dbReference type="InterPro" id="IPR000719">
    <property type="entry name" value="Prot_kinase_dom"/>
</dbReference>
<protein>
    <recommendedName>
        <fullName evidence="3">non-specific serine/threonine protein kinase</fullName>
        <ecNumber evidence="3">2.7.11.1</ecNumber>
    </recommendedName>
</protein>
<evidence type="ECO:0000256" key="12">
    <source>
        <dbReference type="ARBA" id="ARBA00022741"/>
    </source>
</evidence>
<evidence type="ECO:0000256" key="2">
    <source>
        <dbReference type="ARBA" id="ARBA00008684"/>
    </source>
</evidence>
<reference evidence="25" key="1">
    <citation type="journal article" date="2021" name="bioRxiv">
        <title>Whole Genome Assembly and Annotation of Northern Wild Rice, Zizania palustris L., Supports a Whole Genome Duplication in the Zizania Genus.</title>
        <authorList>
            <person name="Haas M."/>
            <person name="Kono T."/>
            <person name="Macchietto M."/>
            <person name="Millas R."/>
            <person name="McGilp L."/>
            <person name="Shao M."/>
            <person name="Duquette J."/>
            <person name="Hirsch C.N."/>
            <person name="Kimball J."/>
        </authorList>
    </citation>
    <scope>NUCLEOTIDE SEQUENCE</scope>
    <source>
        <tissue evidence="25">Fresh leaf tissue</tissue>
    </source>
</reference>
<evidence type="ECO:0000259" key="24">
    <source>
        <dbReference type="PROSITE" id="PS50011"/>
    </source>
</evidence>
<dbReference type="PROSITE" id="PS50011">
    <property type="entry name" value="PROTEIN_KINASE_DOM"/>
    <property type="match status" value="1"/>
</dbReference>
<accession>A0A8J5RYU3</accession>
<dbReference type="GO" id="GO:0051606">
    <property type="term" value="P:detection of stimulus"/>
    <property type="evidence" value="ECO:0007669"/>
    <property type="project" value="UniProtKB-ARBA"/>
</dbReference>
<dbReference type="PANTHER" id="PTHR48056:SF73">
    <property type="entry name" value="LRR RECEPTOR-LIKE SERINE_THREONINE-PROTEIN KINASE EFR"/>
    <property type="match status" value="1"/>
</dbReference>
<keyword evidence="16 22" id="KW-0472">Membrane</keyword>
<dbReference type="EMBL" id="JAAALK010000286">
    <property type="protein sequence ID" value="KAG8063131.1"/>
    <property type="molecule type" value="Genomic_DNA"/>
</dbReference>
<keyword evidence="4" id="KW-1003">Cell membrane</keyword>